<dbReference type="EMBL" id="JAUEPH010000006">
    <property type="protein sequence ID" value="MDN3205179.1"/>
    <property type="molecule type" value="Genomic_DNA"/>
</dbReference>
<keyword evidence="2" id="KW-1185">Reference proteome</keyword>
<sequence>MKTLSLKLDEDIYEVTEEMVKKIGLPRNRYINEALAFFNRYNQRKELAKAFKEASGLVKESSIKINSEFDQLIDETSI</sequence>
<dbReference type="RefSeq" id="WP_290001233.1">
    <property type="nucleotide sequence ID" value="NZ_JAUEPH010000006.1"/>
</dbReference>
<gene>
    <name evidence="1" type="ORF">QVH07_13530</name>
</gene>
<evidence type="ECO:0000313" key="1">
    <source>
        <dbReference type="EMBL" id="MDN3205179.1"/>
    </source>
</evidence>
<reference evidence="1" key="1">
    <citation type="submission" date="2023-06" db="EMBL/GenBank/DDBJ databases">
        <title>Robiginitalea aurantiacus sp. nov. and Algoriphagus sediminis sp. nov., isolated from coastal sediment.</title>
        <authorList>
            <person name="Zhou Z.Y."/>
            <person name="An J."/>
            <person name="Jia Y.W."/>
            <person name="Du Z.J."/>
        </authorList>
    </citation>
    <scope>NUCLEOTIDE SEQUENCE</scope>
    <source>
        <strain evidence="1">C2-7</strain>
    </source>
</reference>
<dbReference type="Proteomes" id="UP001171916">
    <property type="component" value="Unassembled WGS sequence"/>
</dbReference>
<proteinExistence type="predicted"/>
<organism evidence="1 2">
    <name type="scientific">Algoriphagus sediminis</name>
    <dbReference type="NCBI Taxonomy" id="3057113"/>
    <lineage>
        <taxon>Bacteria</taxon>
        <taxon>Pseudomonadati</taxon>
        <taxon>Bacteroidota</taxon>
        <taxon>Cytophagia</taxon>
        <taxon>Cytophagales</taxon>
        <taxon>Cyclobacteriaceae</taxon>
        <taxon>Algoriphagus</taxon>
    </lineage>
</organism>
<evidence type="ECO:0008006" key="3">
    <source>
        <dbReference type="Google" id="ProtNLM"/>
    </source>
</evidence>
<protein>
    <recommendedName>
        <fullName evidence="3">CopG family transcriptional regulator</fullName>
    </recommendedName>
</protein>
<name>A0ABT7YF78_9BACT</name>
<accession>A0ABT7YF78</accession>
<evidence type="ECO:0000313" key="2">
    <source>
        <dbReference type="Proteomes" id="UP001171916"/>
    </source>
</evidence>
<comment type="caution">
    <text evidence="1">The sequence shown here is derived from an EMBL/GenBank/DDBJ whole genome shotgun (WGS) entry which is preliminary data.</text>
</comment>